<evidence type="ECO:0000256" key="1">
    <source>
        <dbReference type="SAM" id="MobiDB-lite"/>
    </source>
</evidence>
<sequence>MTSSEAQDLRHVKEARLERTGKLSFILDTNTPKQQHRKQMGHGANHACLKIG</sequence>
<dbReference type="GeneID" id="51644805"/>
<keyword evidence="3" id="KW-1185">Reference proteome</keyword>
<evidence type="ECO:0000313" key="3">
    <source>
        <dbReference type="Proteomes" id="UP000001060"/>
    </source>
</evidence>
<dbReference type="Proteomes" id="UP000001060">
    <property type="component" value="Chromosome"/>
</dbReference>
<proteinExistence type="predicted"/>
<dbReference type="KEGG" id="llo:LLO_0092"/>
<gene>
    <name evidence="2" type="ordered locus">LLO_0092</name>
</gene>
<organism evidence="2 3">
    <name type="scientific">Legionella longbeachae serogroup 1 (strain NSW150)</name>
    <dbReference type="NCBI Taxonomy" id="661367"/>
    <lineage>
        <taxon>Bacteria</taxon>
        <taxon>Pseudomonadati</taxon>
        <taxon>Pseudomonadota</taxon>
        <taxon>Gammaproteobacteria</taxon>
        <taxon>Legionellales</taxon>
        <taxon>Legionellaceae</taxon>
        <taxon>Legionella</taxon>
    </lineage>
</organism>
<dbReference type="HOGENOM" id="CLU_3081307_0_0_6"/>
<evidence type="ECO:0000313" key="2">
    <source>
        <dbReference type="EMBL" id="CBJ10417.1"/>
    </source>
</evidence>
<dbReference type="EMBL" id="FN650140">
    <property type="protein sequence ID" value="CBJ10417.1"/>
    <property type="molecule type" value="Genomic_DNA"/>
</dbReference>
<feature type="region of interest" description="Disordered" evidence="1">
    <location>
        <begin position="31"/>
        <end position="52"/>
    </location>
</feature>
<dbReference type="RefSeq" id="WP_003633686.1">
    <property type="nucleotide sequence ID" value="NC_013861.1"/>
</dbReference>
<name>D3HNF4_LEGLN</name>
<dbReference type="AlphaFoldDB" id="D3HNF4"/>
<reference evidence="2 3" key="1">
    <citation type="journal article" date="2010" name="PLoS Genet.">
        <title>Analysis of the Legionella longbeachae genome and transcriptome uncovers unique strategies to cause Legionnaires' disease.</title>
        <authorList>
            <person name="Cazalet C."/>
            <person name="Gomez-Valero L."/>
            <person name="Rusniok C."/>
            <person name="Lomma M."/>
            <person name="Dervins-Ravault D."/>
            <person name="Newton H."/>
            <person name="Sansom F."/>
            <person name="Jarraud S."/>
            <person name="Zidane N."/>
            <person name="Ma L."/>
            <person name="Bouchier C."/>
            <person name="Etienne J."/>
            <person name="Hartland E."/>
            <person name="Buchrieser C."/>
        </authorList>
    </citation>
    <scope>NUCLEOTIDE SEQUENCE [LARGE SCALE GENOMIC DNA]</scope>
    <source>
        <strain evidence="2 3">NSW150</strain>
    </source>
</reference>
<accession>D3HNF4</accession>
<protein>
    <submittedName>
        <fullName evidence="2">Uncharacterized protein</fullName>
    </submittedName>
</protein>